<keyword evidence="2" id="KW-0812">Transmembrane</keyword>
<protein>
    <recommendedName>
        <fullName evidence="4">Ubiquitin-like protease family profile domain-containing protein</fullName>
    </recommendedName>
</protein>
<feature type="transmembrane region" description="Helical" evidence="2">
    <location>
        <begin position="26"/>
        <end position="51"/>
    </location>
</feature>
<gene>
    <name evidence="3" type="ORF">ABS861_00190</name>
</gene>
<evidence type="ECO:0000313" key="3">
    <source>
        <dbReference type="EMBL" id="XCA33876.1"/>
    </source>
</evidence>
<accession>A0AAU7YIZ6</accession>
<dbReference type="Gene3D" id="1.10.418.20">
    <property type="match status" value="1"/>
</dbReference>
<evidence type="ECO:0000256" key="2">
    <source>
        <dbReference type="SAM" id="Phobius"/>
    </source>
</evidence>
<dbReference type="SUPFAM" id="SSF54001">
    <property type="entry name" value="Cysteine proteinases"/>
    <property type="match status" value="1"/>
</dbReference>
<dbReference type="EMBL" id="CP158587">
    <property type="protein sequence ID" value="XCA33876.1"/>
    <property type="molecule type" value="Genomic_DNA"/>
</dbReference>
<feature type="compositionally biased region" description="Basic and acidic residues" evidence="1">
    <location>
        <begin position="123"/>
        <end position="132"/>
    </location>
</feature>
<sequence length="502" mass="56917">MLGIIERYNKFKESTHFTKFKASGRFAVYAFCIYLATTFTIGCLGLIMGSFLLTLPLAMLISNPIVWILMGIVLTATYKMAIEPLFYLVKDYVDGKGTVKEEKSPKEQKFTRSKSLDSGLDMISRKTDNSDKRVRRNSYSPSTDSGIAPGSEPASSNNSRRNSNASGDSGLGGKEFHEDLQTLMHQTNLKKYDYLLRQHDIAHIARVKYGYSESSTNNVFFSIPGDVNSLNERLKEYKNEVKRENSKKTFTAVVNIGNYHWVTLVGTYESTNKQFRAYYCDSFGTQLPNKIDGTIKDNISLANEITAECVEPLDNEIGDLIREKENNPENVILKEKKDDVQETLNCARKHKNKLVSKQIDGNYIVSILQETLEIGNDDNIRSSPTKQQKDGCNCGVFALENAHRITKMLNEDKSFDEIDRELSKYKPKPEELQEKRREFAKALMEDEEWKESIAEGGILHDTIQQLSLEDSKKEETQPATSSSLQDAIIMAYNSVKNTFFSN</sequence>
<reference evidence="3" key="1">
    <citation type="submission" date="2024-06" db="EMBL/GenBank/DDBJ databases">
        <title>Genome assembly of the Oeneis chryxus ivallda.</title>
        <authorList>
            <person name="MacDonald Z."/>
            <person name="Shaffer H.B."/>
            <person name="Gillespie T."/>
            <person name="Marimuthu M.P.A."/>
            <person name="Nguyen O."/>
            <person name="Fairbairn C.W."/>
            <person name="Seligmann W.E."/>
            <person name="Escalona M."/>
            <person name="Miller C."/>
            <person name="Toffelmier E."/>
        </authorList>
    </citation>
    <scope>NUCLEOTIDE SEQUENCE</scope>
    <source>
        <strain evidence="3">CCGP_102_HBS-TG_Oc004</strain>
    </source>
</reference>
<feature type="compositionally biased region" description="Low complexity" evidence="1">
    <location>
        <begin position="154"/>
        <end position="166"/>
    </location>
</feature>
<keyword evidence="2" id="KW-0472">Membrane</keyword>
<evidence type="ECO:0000256" key="1">
    <source>
        <dbReference type="SAM" id="MobiDB-lite"/>
    </source>
</evidence>
<organism evidence="3">
    <name type="scientific">Wolbachia endosymbiont of Oeneis ivallda</name>
    <dbReference type="NCBI Taxonomy" id="3171168"/>
    <lineage>
        <taxon>Bacteria</taxon>
        <taxon>Pseudomonadati</taxon>
        <taxon>Pseudomonadota</taxon>
        <taxon>Alphaproteobacteria</taxon>
        <taxon>Rickettsiales</taxon>
        <taxon>Anaplasmataceae</taxon>
        <taxon>Wolbachieae</taxon>
        <taxon>Wolbachia</taxon>
    </lineage>
</organism>
<feature type="transmembrane region" description="Helical" evidence="2">
    <location>
        <begin position="57"/>
        <end position="78"/>
    </location>
</feature>
<feature type="region of interest" description="Disordered" evidence="1">
    <location>
        <begin position="121"/>
        <end position="174"/>
    </location>
</feature>
<dbReference type="AlphaFoldDB" id="A0AAU7YIZ6"/>
<evidence type="ECO:0008006" key="4">
    <source>
        <dbReference type="Google" id="ProtNLM"/>
    </source>
</evidence>
<keyword evidence="2" id="KW-1133">Transmembrane helix</keyword>
<name>A0AAU7YIZ6_9RICK</name>
<dbReference type="InterPro" id="IPR038765">
    <property type="entry name" value="Papain-like_cys_pep_sf"/>
</dbReference>
<proteinExistence type="predicted"/>